<dbReference type="PANTHER" id="PTHR32305">
    <property type="match status" value="1"/>
</dbReference>
<dbReference type="Proteomes" id="UP001499987">
    <property type="component" value="Unassembled WGS sequence"/>
</dbReference>
<evidence type="ECO:0000313" key="3">
    <source>
        <dbReference type="Proteomes" id="UP001499987"/>
    </source>
</evidence>
<dbReference type="InterPro" id="IPR031325">
    <property type="entry name" value="RHS_repeat"/>
</dbReference>
<name>A0ABP4E2C4_9ACTN</name>
<organism evidence="2 3">
    <name type="scientific">Kitasatospora arboriphila</name>
    <dbReference type="NCBI Taxonomy" id="258052"/>
    <lineage>
        <taxon>Bacteria</taxon>
        <taxon>Bacillati</taxon>
        <taxon>Actinomycetota</taxon>
        <taxon>Actinomycetes</taxon>
        <taxon>Kitasatosporales</taxon>
        <taxon>Streptomycetaceae</taxon>
        <taxon>Kitasatospora</taxon>
    </lineage>
</organism>
<dbReference type="PANTHER" id="PTHR32305:SF17">
    <property type="entry name" value="TRNA NUCLEASE WAPA"/>
    <property type="match status" value="1"/>
</dbReference>
<dbReference type="NCBIfam" id="TIGR03696">
    <property type="entry name" value="Rhs_assc_core"/>
    <property type="match status" value="1"/>
</dbReference>
<dbReference type="EMBL" id="BAAALD010000022">
    <property type="protein sequence ID" value="GAA1083302.1"/>
    <property type="molecule type" value="Genomic_DNA"/>
</dbReference>
<comment type="caution">
    <text evidence="2">The sequence shown here is derived from an EMBL/GenBank/DDBJ whole genome shotgun (WGS) entry which is preliminary data.</text>
</comment>
<sequence length="2178" mass="230501">MVSALVSAPAQAAADTKPALPSAPSAVAVKGVHNLKPKVAQHTSDTDRTFKPRATAWPKAAKGSARLAEPTAKADGTKQTAANTPVWVQATKSGNGAYKGPSDVGVTVLDHQKSAALGISGVVFTVDPSATATGEGKVRVGVDYSAFAEAYGGNYASRLHLVTLPACALTTPEVAACRVQTPLDTRQDAKASSVSAEVMLGKPSTVHASTDAEGSRAVPAVWSGDSAVALQAASTSGAQVLAATGSGDQGGGRSGNYAASSLSPSGSWTGGSAGGSFTYGYPIQTPGASGSLTPKISLGYDSASVDGKTASTQAQASWVGDGWSTPDSYIEQTFTSCADKPEGTASPSETGDQCYAGPILTLSLNGSSTALVWDSGKNTWKPQSDNGEVVTHVTNSNNGTGTYNTDYWTVTDRSGTVYYFGRNQLPGWSSGKPVTNSVDSVPVYSSHSGDPCYNASGFNASVCTMAYKWHLDYVKDVRGQAMSYWYTQDTNYYGQNKGQSNTKYVRDSYLSRIDYGFLDNGAFGTVPDQVNFITGSRCVATTCDPISASNAGTQYPDVPFDLICNSGATCTSQAPSFFSTVRLKQIVTKQYSTASSQYAAVDTYDLAQTEPPTGDGTSPTLWLASVTRTGNDTTAGGSGSIALPPVVFGGTSMQNRVDTTNYPGMYRYRLTTIITELGAKTDVEYGLPNPCTASYVATANASTNTNSCFPVRWTPEFYTDPIVDWFQKYAVTKVLEKDQTAGAPARATSYEYGGGAAWHYDDNEVVQAKYRTWGQFRGYADVTTWVGDGTNDRRTKQKTSYYRGMDGDWLSPTSTRSVALTDSQGATHADSDELSGRELESTTYKGDGTEVDSLDITSYWVSASTATRNRTGLPALAAKTVKEAETYSRQAVTSTVPTTWRVTESNNSYVSDTNSSSFGLLNASYVHTVPANAAYDRCTTYTYAPANTGRNLVGLVASQETVSVTCGGFTEGSIASAPAGYNTLTAPAAVNRPAQVQSATRTFYDDAQFATTFPQPNPPTVGNVTMVQTASDHTGAGGSYVWQTSKRTTYDTYGRPLTATDGNGNTTTTTYTVNAVGLTTASTVTNAKSQTATTTLAPARGLTVAAGDVNNITATSQSDALGRLTAVWTQSRPTTAPANLKFTYTVSNTSLSGTTTDKLNDSLGYVTSYSLYDSLGRVRQTQAPTPQGGRLITESYFDSHGWVTKTNKAFWDPDNLPTLVLANDVLDEKVPNQERTTYDGLGRPVRVDALKNSVVQESTTTVRGGDRTTVVPPAGGTVKTTVTDPLGRTVELDDYTVRPTVTPPADTFNGTYTVTGGQSQAITYGYDGHGKQSTVTANGSTWTTAYNLLGQASSRIDPDAGTSTMQYDAAGNLLQTTDSRGKNVSYTYDALNRKTGTYAATATTQSGNNQIASWVYDNDNNAVVGMTNPKGHVTTSASYVGGSATGAAYKTQSAGFNKFGASLGDTITIPTTEGTALGKSYVFKHTYTPNTGLLDTDVFPLGAGLPGETLLHGYATAFDLPNSTNTTSYGYGQSVTYDAYGRVGQTKIGGLNSNFALITNTYDPHTSRLTEQTVVRSGTNTEVDKQHYDYDQAGNTTRQVSTRLGATSETQCFTYDQLDRLTQAWTATDSCAATPTTAAHSQVGDAVTGGAYWTDWAFDALGNRTSQVEHSTTGGADTTTTYTYNGNGTNQPHTLTSATGGTSLQYDTAGNTTKRTTAAGGTQNLTWDDAGHLTAITGGTAGDSSYVYDADGNVLLQKDPGTTTLYLPGQQIVLNTATGATTGTRYVPLPGGGTAVRTGGSTNYKFEIADPHGTVGLLLDNTAQTPTWRQSTPYGAPRGTPAAWPDNRAFLNAPASTATGLTILGARQYDPVTGRFVSLDPLFETADAQQMGGYNYAGSNPVGKSDPSGLRSDSDGIWCDNHDCSGHPGELEHANRIHDKQTKRDKDVAKNHIARVISSWRPKHPTADVFYGIGSGVSKVLGYGLTVGYFPCWFGSDDCDLQSPYDYWASQHGADLNSWYYAQGESAGTEGSYAFLGGVGEMSAAEQEAAGMASEESGLFRASKVGTGPSIRMTEKAAREMAKRYGLDYGDVPIVVKDRVAGIQGFTMPDGTVVLGRGAFRNEQTLARTLAHERFHLQELRDGLKFPMTEAEREPFEDRAYAFDQEWWDAHPLNPANG</sequence>
<evidence type="ECO:0000256" key="1">
    <source>
        <dbReference type="SAM" id="MobiDB-lite"/>
    </source>
</evidence>
<feature type="region of interest" description="Disordered" evidence="1">
    <location>
        <begin position="244"/>
        <end position="265"/>
    </location>
</feature>
<dbReference type="InterPro" id="IPR022385">
    <property type="entry name" value="Rhs_assc_core"/>
</dbReference>
<feature type="region of interest" description="Disordered" evidence="1">
    <location>
        <begin position="1"/>
        <end position="22"/>
    </location>
</feature>
<feature type="region of interest" description="Disordered" evidence="1">
    <location>
        <begin position="59"/>
        <end position="85"/>
    </location>
</feature>
<dbReference type="InterPro" id="IPR006530">
    <property type="entry name" value="YD"/>
</dbReference>
<gene>
    <name evidence="2" type="ORF">GCM10009663_28110</name>
</gene>
<accession>A0ABP4E2C4</accession>
<proteinExistence type="predicted"/>
<dbReference type="Pfam" id="PF05593">
    <property type="entry name" value="RHS_repeat"/>
    <property type="match status" value="1"/>
</dbReference>
<keyword evidence="3" id="KW-1185">Reference proteome</keyword>
<reference evidence="3" key="1">
    <citation type="journal article" date="2019" name="Int. J. Syst. Evol. Microbiol.">
        <title>The Global Catalogue of Microorganisms (GCM) 10K type strain sequencing project: providing services to taxonomists for standard genome sequencing and annotation.</title>
        <authorList>
            <consortium name="The Broad Institute Genomics Platform"/>
            <consortium name="The Broad Institute Genome Sequencing Center for Infectious Disease"/>
            <person name="Wu L."/>
            <person name="Ma J."/>
        </authorList>
    </citation>
    <scope>NUCLEOTIDE SEQUENCE [LARGE SCALE GENOMIC DNA]</scope>
    <source>
        <strain evidence="3">JCM 13002</strain>
    </source>
</reference>
<dbReference type="Gene3D" id="2.180.10.10">
    <property type="entry name" value="RHS repeat-associated core"/>
    <property type="match status" value="2"/>
</dbReference>
<protein>
    <submittedName>
        <fullName evidence="2">RHS repeat-associated core domain-containing protein</fullName>
    </submittedName>
</protein>
<dbReference type="InterPro" id="IPR050708">
    <property type="entry name" value="T6SS_VgrG/RHS"/>
</dbReference>
<evidence type="ECO:0000313" key="2">
    <source>
        <dbReference type="EMBL" id="GAA1083302.1"/>
    </source>
</evidence>
<dbReference type="NCBIfam" id="TIGR01643">
    <property type="entry name" value="YD_repeat_2x"/>
    <property type="match status" value="2"/>
</dbReference>